<reference evidence="1" key="1">
    <citation type="submission" date="2022-11" db="EMBL/GenBank/DDBJ databases">
        <authorList>
            <person name="Hyden B.L."/>
            <person name="Feng K."/>
            <person name="Yates T."/>
            <person name="Jawdy S."/>
            <person name="Smart L.B."/>
            <person name="Muchero W."/>
        </authorList>
    </citation>
    <scope>NUCLEOTIDE SEQUENCE</scope>
    <source>
        <tissue evidence="1">Shoot tip</tissue>
    </source>
</reference>
<proteinExistence type="predicted"/>
<gene>
    <name evidence="1" type="ORF">OIU79_020211</name>
</gene>
<protein>
    <submittedName>
        <fullName evidence="1">Uncharacterized protein</fullName>
    </submittedName>
</protein>
<dbReference type="AlphaFoldDB" id="A0A9Q0P309"/>
<accession>A0A9Q0P309</accession>
<reference evidence="1" key="2">
    <citation type="journal article" date="2023" name="Int. J. Mol. Sci.">
        <title>De Novo Assembly and Annotation of 11 Diverse Shrub Willow (Salix) Genomes Reveals Novel Gene Organization in Sex-Linked Regions.</title>
        <authorList>
            <person name="Hyden B."/>
            <person name="Feng K."/>
            <person name="Yates T.B."/>
            <person name="Jawdy S."/>
            <person name="Cereghino C."/>
            <person name="Smart L.B."/>
            <person name="Muchero W."/>
        </authorList>
    </citation>
    <scope>NUCLEOTIDE SEQUENCE</scope>
    <source>
        <tissue evidence="1">Shoot tip</tissue>
    </source>
</reference>
<evidence type="ECO:0000313" key="1">
    <source>
        <dbReference type="EMBL" id="KAJ6680667.1"/>
    </source>
</evidence>
<comment type="caution">
    <text evidence="1">The sequence shown here is derived from an EMBL/GenBank/DDBJ whole genome shotgun (WGS) entry which is preliminary data.</text>
</comment>
<name>A0A9Q0P309_SALPP</name>
<keyword evidence="2" id="KW-1185">Reference proteome</keyword>
<evidence type="ECO:0000313" key="2">
    <source>
        <dbReference type="Proteomes" id="UP001151532"/>
    </source>
</evidence>
<dbReference type="EMBL" id="JAPFFK010000020">
    <property type="protein sequence ID" value="KAJ6680667.1"/>
    <property type="molecule type" value="Genomic_DNA"/>
</dbReference>
<organism evidence="1 2">
    <name type="scientific">Salix purpurea</name>
    <name type="common">Purple osier willow</name>
    <dbReference type="NCBI Taxonomy" id="77065"/>
    <lineage>
        <taxon>Eukaryota</taxon>
        <taxon>Viridiplantae</taxon>
        <taxon>Streptophyta</taxon>
        <taxon>Embryophyta</taxon>
        <taxon>Tracheophyta</taxon>
        <taxon>Spermatophyta</taxon>
        <taxon>Magnoliopsida</taxon>
        <taxon>eudicotyledons</taxon>
        <taxon>Gunneridae</taxon>
        <taxon>Pentapetalae</taxon>
        <taxon>rosids</taxon>
        <taxon>fabids</taxon>
        <taxon>Malpighiales</taxon>
        <taxon>Salicaceae</taxon>
        <taxon>Saliceae</taxon>
        <taxon>Salix</taxon>
    </lineage>
</organism>
<dbReference type="Proteomes" id="UP001151532">
    <property type="component" value="Chromosome 14"/>
</dbReference>
<sequence length="48" mass="5707">MHGISQQRLLIIPLLRAFIENNIKIQLQKSWGSKCNNIYFEVEPLPRR</sequence>